<dbReference type="CDD" id="cd00093">
    <property type="entry name" value="HTH_XRE"/>
    <property type="match status" value="1"/>
</dbReference>
<gene>
    <name evidence="3" type="ORF">SDC9_95545</name>
</gene>
<dbReference type="Gene3D" id="1.10.260.40">
    <property type="entry name" value="lambda repressor-like DNA-binding domains"/>
    <property type="match status" value="1"/>
</dbReference>
<organism evidence="3">
    <name type="scientific">bioreactor metagenome</name>
    <dbReference type="NCBI Taxonomy" id="1076179"/>
    <lineage>
        <taxon>unclassified sequences</taxon>
        <taxon>metagenomes</taxon>
        <taxon>ecological metagenomes</taxon>
    </lineage>
</organism>
<evidence type="ECO:0000259" key="2">
    <source>
        <dbReference type="PROSITE" id="PS50943"/>
    </source>
</evidence>
<dbReference type="EMBL" id="VSSQ01012265">
    <property type="protein sequence ID" value="MPM48818.1"/>
    <property type="molecule type" value="Genomic_DNA"/>
</dbReference>
<keyword evidence="1" id="KW-0238">DNA-binding</keyword>
<dbReference type="InterPro" id="IPR010982">
    <property type="entry name" value="Lambda_DNA-bd_dom_sf"/>
</dbReference>
<dbReference type="InterPro" id="IPR050807">
    <property type="entry name" value="TransReg_Diox_bact_type"/>
</dbReference>
<evidence type="ECO:0000313" key="3">
    <source>
        <dbReference type="EMBL" id="MPM48818.1"/>
    </source>
</evidence>
<sequence length="186" mass="21196">MSEISFSKYLKELREEKNLTIAKLAEKSGVSHTYVSMLERGKRKPTTNIIEALSNALGDNEEEADLFKTNMEIFSNEDVLKILNDEVEERSNNIVNIIKSSNVISDLRAQLKNAEMTLNLNHALNYFTKKEEVRLVHEKRSAGDFVSPDEDLRGIAITLDGKDLTIEEVKALEYLVLGIQKRRNLK</sequence>
<accession>A0A645A7Z3</accession>
<proteinExistence type="predicted"/>
<dbReference type="PANTHER" id="PTHR46797">
    <property type="entry name" value="HTH-TYPE TRANSCRIPTIONAL REGULATOR"/>
    <property type="match status" value="1"/>
</dbReference>
<name>A0A645A7Z3_9ZZZZ</name>
<feature type="domain" description="HTH cro/C1-type" evidence="2">
    <location>
        <begin position="10"/>
        <end position="64"/>
    </location>
</feature>
<protein>
    <recommendedName>
        <fullName evidence="2">HTH cro/C1-type domain-containing protein</fullName>
    </recommendedName>
</protein>
<dbReference type="PROSITE" id="PS50943">
    <property type="entry name" value="HTH_CROC1"/>
    <property type="match status" value="1"/>
</dbReference>
<dbReference type="PANTHER" id="PTHR46797:SF1">
    <property type="entry name" value="METHYLPHOSPHONATE SYNTHASE"/>
    <property type="match status" value="1"/>
</dbReference>
<reference evidence="3" key="1">
    <citation type="submission" date="2019-08" db="EMBL/GenBank/DDBJ databases">
        <authorList>
            <person name="Kucharzyk K."/>
            <person name="Murdoch R.W."/>
            <person name="Higgins S."/>
            <person name="Loffler F."/>
        </authorList>
    </citation>
    <scope>NUCLEOTIDE SEQUENCE</scope>
</reference>
<dbReference type="SUPFAM" id="SSF47413">
    <property type="entry name" value="lambda repressor-like DNA-binding domains"/>
    <property type="match status" value="1"/>
</dbReference>
<dbReference type="Pfam" id="PF01381">
    <property type="entry name" value="HTH_3"/>
    <property type="match status" value="1"/>
</dbReference>
<evidence type="ECO:0000256" key="1">
    <source>
        <dbReference type="ARBA" id="ARBA00023125"/>
    </source>
</evidence>
<dbReference type="SMART" id="SM00530">
    <property type="entry name" value="HTH_XRE"/>
    <property type="match status" value="1"/>
</dbReference>
<dbReference type="GO" id="GO:0003700">
    <property type="term" value="F:DNA-binding transcription factor activity"/>
    <property type="evidence" value="ECO:0007669"/>
    <property type="project" value="TreeGrafter"/>
</dbReference>
<comment type="caution">
    <text evidence="3">The sequence shown here is derived from an EMBL/GenBank/DDBJ whole genome shotgun (WGS) entry which is preliminary data.</text>
</comment>
<dbReference type="GO" id="GO:0003677">
    <property type="term" value="F:DNA binding"/>
    <property type="evidence" value="ECO:0007669"/>
    <property type="project" value="UniProtKB-KW"/>
</dbReference>
<dbReference type="AlphaFoldDB" id="A0A645A7Z3"/>
<dbReference type="InterPro" id="IPR001387">
    <property type="entry name" value="Cro/C1-type_HTH"/>
</dbReference>
<dbReference type="GO" id="GO:0005829">
    <property type="term" value="C:cytosol"/>
    <property type="evidence" value="ECO:0007669"/>
    <property type="project" value="TreeGrafter"/>
</dbReference>